<accession>A0A285N6B5</accession>
<gene>
    <name evidence="2" type="ORF">SAMN05421503_0823</name>
</gene>
<keyword evidence="3" id="KW-1185">Reference proteome</keyword>
<feature type="domain" description="AB hydrolase-1" evidence="1">
    <location>
        <begin position="14"/>
        <end position="231"/>
    </location>
</feature>
<sequence length="244" mass="27248">MKITIYHPQQESTLLFLHGGGVGGWMWTQQIECFSDYRCAVAELDFRKEGASIEQIATDLLTWAESNKGAGKLALIGFSIGAQIALQMISKRPDLFSFTMLNSPLTVASNIPLFMIEAVVRLTHPLIKNRSFAALQARVLCIPAEDFDTYYQYSQRITPRELVQTLTENMQFRIPDSFHSISANILVTVGAKENQIMKKSAQLLTLTNPNCISMLVADTGHGLPLTHPLLFNSLLRQKLIAYLS</sequence>
<dbReference type="Pfam" id="PF12697">
    <property type="entry name" value="Abhydrolase_6"/>
    <property type="match status" value="1"/>
</dbReference>
<dbReference type="SUPFAM" id="SSF53474">
    <property type="entry name" value="alpha/beta-Hydrolases"/>
    <property type="match status" value="1"/>
</dbReference>
<dbReference type="EMBL" id="OBEK01000001">
    <property type="protein sequence ID" value="SNZ04959.1"/>
    <property type="molecule type" value="Genomic_DNA"/>
</dbReference>
<protein>
    <submittedName>
        <fullName evidence="2">Pimeloyl-ACP methyl ester carboxylesterase</fullName>
    </submittedName>
</protein>
<evidence type="ECO:0000313" key="3">
    <source>
        <dbReference type="Proteomes" id="UP000219356"/>
    </source>
</evidence>
<dbReference type="AlphaFoldDB" id="A0A285N6B5"/>
<reference evidence="3" key="1">
    <citation type="submission" date="2017-09" db="EMBL/GenBank/DDBJ databases">
        <authorList>
            <person name="Varghese N."/>
            <person name="Submissions S."/>
        </authorList>
    </citation>
    <scope>NUCLEOTIDE SEQUENCE [LARGE SCALE GENOMIC DNA]</scope>
    <source>
        <strain evidence="3">CGMCC 1.8913</strain>
    </source>
</reference>
<dbReference type="Proteomes" id="UP000219356">
    <property type="component" value="Unassembled WGS sequence"/>
</dbReference>
<evidence type="ECO:0000259" key="1">
    <source>
        <dbReference type="Pfam" id="PF12697"/>
    </source>
</evidence>
<evidence type="ECO:0000313" key="2">
    <source>
        <dbReference type="EMBL" id="SNZ04959.1"/>
    </source>
</evidence>
<dbReference type="InterPro" id="IPR000073">
    <property type="entry name" value="AB_hydrolase_1"/>
</dbReference>
<organism evidence="2 3">
    <name type="scientific">Terribacillus aidingensis</name>
    <dbReference type="NCBI Taxonomy" id="586416"/>
    <lineage>
        <taxon>Bacteria</taxon>
        <taxon>Bacillati</taxon>
        <taxon>Bacillota</taxon>
        <taxon>Bacilli</taxon>
        <taxon>Bacillales</taxon>
        <taxon>Bacillaceae</taxon>
        <taxon>Terribacillus</taxon>
    </lineage>
</organism>
<proteinExistence type="predicted"/>
<name>A0A285N6B5_9BACI</name>
<dbReference type="InterPro" id="IPR029058">
    <property type="entry name" value="AB_hydrolase_fold"/>
</dbReference>
<dbReference type="Gene3D" id="3.40.50.1820">
    <property type="entry name" value="alpha/beta hydrolase"/>
    <property type="match status" value="1"/>
</dbReference>
<dbReference type="RefSeq" id="WP_179636819.1">
    <property type="nucleotide sequence ID" value="NZ_OBEK01000001.1"/>
</dbReference>